<dbReference type="SUPFAM" id="SSF54427">
    <property type="entry name" value="NTF2-like"/>
    <property type="match status" value="1"/>
</dbReference>
<feature type="chain" id="PRO_5005505885" evidence="3">
    <location>
        <begin position="22"/>
        <end position="290"/>
    </location>
</feature>
<sequence length="290" mass="30782">MKRPFLTLLLALFASFTFFDATEAKRLGGGSGGGLQRNITPSAPLSPAPKPASPTSPTQAPAQRQTPAQQPSTTPQPAPKRSWLGPLAGLAAGLGLAALFQHLGLSEEFGSLLLLVLFAVVLFALFRRFAGARRAPEPAYAGATERTMTGPAMSAPPAAPANGTPVADDLRAQLDEAAFLAEAKRRFVELQAAHDRGDWEAIASLVTPELLADLRRQGGQTPGEKTDIVMLEARLVDLALEGDHYVATVEFSGSLRESRDAPPQPFSEYWHLVKPLHGGGWRLAGIQPVA</sequence>
<feature type="domain" description="Tim44-like" evidence="4">
    <location>
        <begin position="158"/>
        <end position="288"/>
    </location>
</feature>
<keyword evidence="2" id="KW-0812">Transmembrane</keyword>
<evidence type="ECO:0000256" key="1">
    <source>
        <dbReference type="SAM" id="MobiDB-lite"/>
    </source>
</evidence>
<organism evidence="5 6">
    <name type="scientific">Tepidiphilus thermophilus</name>
    <dbReference type="NCBI Taxonomy" id="876478"/>
    <lineage>
        <taxon>Bacteria</taxon>
        <taxon>Pseudomonadati</taxon>
        <taxon>Pseudomonadota</taxon>
        <taxon>Hydrogenophilia</taxon>
        <taxon>Hydrogenophilales</taxon>
        <taxon>Hydrogenophilaceae</taxon>
        <taxon>Tepidiphilus</taxon>
    </lineage>
</organism>
<dbReference type="EMBL" id="CYHH01000004">
    <property type="protein sequence ID" value="CUB06927.1"/>
    <property type="molecule type" value="Genomic_DNA"/>
</dbReference>
<dbReference type="PANTHER" id="PTHR41542:SF1">
    <property type="entry name" value="BLL5807 PROTEIN"/>
    <property type="match status" value="1"/>
</dbReference>
<protein>
    <submittedName>
        <fullName evidence="5">Predicted lipid-binding transport protein, Tim44 family</fullName>
    </submittedName>
</protein>
<dbReference type="AlphaFoldDB" id="A0A0K6IUB0"/>
<feature type="region of interest" description="Disordered" evidence="1">
    <location>
        <begin position="28"/>
        <end position="82"/>
    </location>
</feature>
<dbReference type="OrthoDB" id="5298777at2"/>
<proteinExistence type="predicted"/>
<reference evidence="6" key="1">
    <citation type="submission" date="2015-08" db="EMBL/GenBank/DDBJ databases">
        <authorList>
            <person name="Babu N.S."/>
            <person name="Beckwith C.J."/>
            <person name="Beseler K.G."/>
            <person name="Brison A."/>
            <person name="Carone J.V."/>
            <person name="Caskin T.P."/>
            <person name="Diamond M."/>
            <person name="Durham M.E."/>
            <person name="Foxe J.M."/>
            <person name="Go M."/>
            <person name="Henderson B.A."/>
            <person name="Jones I.B."/>
            <person name="McGettigan J.A."/>
            <person name="Micheletti S.J."/>
            <person name="Nasrallah M.E."/>
            <person name="Ortiz D."/>
            <person name="Piller C.R."/>
            <person name="Privatt S.R."/>
            <person name="Schneider S.L."/>
            <person name="Sharp S."/>
            <person name="Smith T.C."/>
            <person name="Stanton J.D."/>
            <person name="Ullery H.E."/>
            <person name="Wilson R.J."/>
            <person name="Serrano M.G."/>
            <person name="Buck G."/>
            <person name="Lee V."/>
            <person name="Wang Y."/>
            <person name="Carvalho R."/>
            <person name="Voegtly L."/>
            <person name="Shi R."/>
            <person name="Duckworth R."/>
            <person name="Johnson A."/>
            <person name="Loviza R."/>
            <person name="Walstead R."/>
            <person name="Shah Z."/>
            <person name="Kiflezghi M."/>
            <person name="Wade K."/>
            <person name="Ball S.L."/>
            <person name="Bradley K.W."/>
            <person name="Asai D.J."/>
            <person name="Bowman C.A."/>
            <person name="Russell D.A."/>
            <person name="Pope W.H."/>
            <person name="Jacobs-Sera D."/>
            <person name="Hendrix R.W."/>
            <person name="Hatfull G.F."/>
        </authorList>
    </citation>
    <scope>NUCLEOTIDE SEQUENCE [LARGE SCALE GENOMIC DNA]</scope>
    <source>
        <strain evidence="6">JCM 19170</strain>
    </source>
</reference>
<feature type="signal peptide" evidence="3">
    <location>
        <begin position="1"/>
        <end position="21"/>
    </location>
</feature>
<dbReference type="Pfam" id="PF04280">
    <property type="entry name" value="Tim44"/>
    <property type="match status" value="1"/>
</dbReference>
<accession>A0A0K6IUB0</accession>
<feature type="compositionally biased region" description="Low complexity" evidence="1">
    <location>
        <begin position="55"/>
        <end position="75"/>
    </location>
</feature>
<dbReference type="SMART" id="SM00978">
    <property type="entry name" value="Tim44"/>
    <property type="match status" value="1"/>
</dbReference>
<feature type="transmembrane region" description="Helical" evidence="2">
    <location>
        <begin position="112"/>
        <end position="130"/>
    </location>
</feature>
<evidence type="ECO:0000256" key="2">
    <source>
        <dbReference type="SAM" id="Phobius"/>
    </source>
</evidence>
<dbReference type="InterPro" id="IPR032710">
    <property type="entry name" value="NTF2-like_dom_sf"/>
</dbReference>
<evidence type="ECO:0000313" key="6">
    <source>
        <dbReference type="Proteomes" id="UP000182108"/>
    </source>
</evidence>
<dbReference type="Proteomes" id="UP000182108">
    <property type="component" value="Unassembled WGS sequence"/>
</dbReference>
<keyword evidence="2" id="KW-0472">Membrane</keyword>
<dbReference type="RefSeq" id="WP_055423308.1">
    <property type="nucleotide sequence ID" value="NZ_CYHH01000004.1"/>
</dbReference>
<feature type="transmembrane region" description="Helical" evidence="2">
    <location>
        <begin position="83"/>
        <end position="100"/>
    </location>
</feature>
<dbReference type="PANTHER" id="PTHR41542">
    <property type="entry name" value="BLL5807 PROTEIN"/>
    <property type="match status" value="1"/>
</dbReference>
<keyword evidence="2" id="KW-1133">Transmembrane helix</keyword>
<gene>
    <name evidence="5" type="ORF">Ga0061068_104113</name>
</gene>
<keyword evidence="3" id="KW-0732">Signal</keyword>
<name>A0A0K6IUB0_9PROT</name>
<evidence type="ECO:0000256" key="3">
    <source>
        <dbReference type="SAM" id="SignalP"/>
    </source>
</evidence>
<evidence type="ECO:0000259" key="4">
    <source>
        <dbReference type="SMART" id="SM00978"/>
    </source>
</evidence>
<evidence type="ECO:0000313" key="5">
    <source>
        <dbReference type="EMBL" id="CUB06927.1"/>
    </source>
</evidence>
<dbReference type="InterPro" id="IPR007379">
    <property type="entry name" value="Tim44-like_dom"/>
</dbReference>
<keyword evidence="6" id="KW-1185">Reference proteome</keyword>
<feature type="compositionally biased region" description="Pro residues" evidence="1">
    <location>
        <begin position="44"/>
        <end position="54"/>
    </location>
</feature>